<organism evidence="5 6">
    <name type="scientific">Paraconiothyrium brasiliense</name>
    <dbReference type="NCBI Taxonomy" id="300254"/>
    <lineage>
        <taxon>Eukaryota</taxon>
        <taxon>Fungi</taxon>
        <taxon>Dikarya</taxon>
        <taxon>Ascomycota</taxon>
        <taxon>Pezizomycotina</taxon>
        <taxon>Dothideomycetes</taxon>
        <taxon>Pleosporomycetidae</taxon>
        <taxon>Pleosporales</taxon>
        <taxon>Massarineae</taxon>
        <taxon>Didymosphaeriaceae</taxon>
        <taxon>Paraconiothyrium</taxon>
    </lineage>
</organism>
<dbReference type="SUPFAM" id="SSF50129">
    <property type="entry name" value="GroES-like"/>
    <property type="match status" value="1"/>
</dbReference>
<evidence type="ECO:0000313" key="5">
    <source>
        <dbReference type="EMBL" id="KAL1596562.1"/>
    </source>
</evidence>
<dbReference type="PANTHER" id="PTHR45348:SF2">
    <property type="entry name" value="ZINC-TYPE ALCOHOL DEHYDROGENASE-LIKE PROTEIN C2E1P3.01"/>
    <property type="match status" value="1"/>
</dbReference>
<dbReference type="Pfam" id="PF08240">
    <property type="entry name" value="ADH_N"/>
    <property type="match status" value="1"/>
</dbReference>
<evidence type="ECO:0000256" key="3">
    <source>
        <dbReference type="ARBA" id="ARBA00023002"/>
    </source>
</evidence>
<accession>A0ABR3QXS9</accession>
<dbReference type="Gene3D" id="3.90.180.10">
    <property type="entry name" value="Medium-chain alcohol dehydrogenases, catalytic domain"/>
    <property type="match status" value="1"/>
</dbReference>
<evidence type="ECO:0000256" key="2">
    <source>
        <dbReference type="ARBA" id="ARBA00011245"/>
    </source>
</evidence>
<dbReference type="EMBL" id="JAKJXO020000014">
    <property type="protein sequence ID" value="KAL1596562.1"/>
    <property type="molecule type" value="Genomic_DNA"/>
</dbReference>
<dbReference type="Proteomes" id="UP001521785">
    <property type="component" value="Unassembled WGS sequence"/>
</dbReference>
<evidence type="ECO:0000313" key="6">
    <source>
        <dbReference type="Proteomes" id="UP001521785"/>
    </source>
</evidence>
<sequence>MSVPQSHRAAYIHAKGEAPKIAERTLGKLKPNEIAIKITATAINPVDWKLRDYGINLIVPNWQYPAILGSDGAGTVAAVGDDVSNFSVGERVFFQSAYGDDDVSTFQEYIKLPAEIVAKTPKNISDEEAAGIVLATHAAAAAFYDKTGQGLKTPWDEGGNEVGKGKAVVILGGSSSVGQYAIQLARLSGFERIVTNASTAHHDYLKKLGAHVVLDRNTSSVNDFQKALEGLPLEFVFDSISVKQTQLLGVEILQSTNTKNSRLVIVMRVDEEAKKLGESEEPYVAVQQILGLALAPHLRYLITALTDNLGGEQGWIANGKFKPNHVEVLKGGLEKLQEGLEKNKAGVSGVKVVIKY</sequence>
<comment type="caution">
    <text evidence="5">The sequence shown here is derived from an EMBL/GenBank/DDBJ whole genome shotgun (WGS) entry which is preliminary data.</text>
</comment>
<evidence type="ECO:0000256" key="1">
    <source>
        <dbReference type="ARBA" id="ARBA00008072"/>
    </source>
</evidence>
<dbReference type="InterPro" id="IPR047122">
    <property type="entry name" value="Trans-enoyl_RdTase-like"/>
</dbReference>
<dbReference type="Gene3D" id="3.40.50.720">
    <property type="entry name" value="NAD(P)-binding Rossmann-like Domain"/>
    <property type="match status" value="1"/>
</dbReference>
<dbReference type="PANTHER" id="PTHR45348">
    <property type="entry name" value="HYPOTHETICAL OXIDOREDUCTASE (EUROFUNG)"/>
    <property type="match status" value="1"/>
</dbReference>
<keyword evidence="6" id="KW-1185">Reference proteome</keyword>
<evidence type="ECO:0000259" key="4">
    <source>
        <dbReference type="SMART" id="SM00829"/>
    </source>
</evidence>
<dbReference type="InterPro" id="IPR011032">
    <property type="entry name" value="GroES-like_sf"/>
</dbReference>
<comment type="subunit">
    <text evidence="2">Monomer.</text>
</comment>
<protein>
    <recommendedName>
        <fullName evidence="4">Enoyl reductase (ER) domain-containing protein</fullName>
    </recommendedName>
</protein>
<comment type="similarity">
    <text evidence="1">Belongs to the zinc-containing alcohol dehydrogenase family.</text>
</comment>
<name>A0ABR3QXS9_9PLEO</name>
<dbReference type="SMART" id="SM00829">
    <property type="entry name" value="PKS_ER"/>
    <property type="match status" value="1"/>
</dbReference>
<dbReference type="CDD" id="cd08249">
    <property type="entry name" value="enoyl_reductase_like"/>
    <property type="match status" value="1"/>
</dbReference>
<dbReference type="Pfam" id="PF00107">
    <property type="entry name" value="ADH_zinc_N"/>
    <property type="match status" value="1"/>
</dbReference>
<feature type="domain" description="Enoyl reductase (ER)" evidence="4">
    <location>
        <begin position="16"/>
        <end position="354"/>
    </location>
</feature>
<dbReference type="SUPFAM" id="SSF51735">
    <property type="entry name" value="NAD(P)-binding Rossmann-fold domains"/>
    <property type="match status" value="1"/>
</dbReference>
<dbReference type="InterPro" id="IPR013154">
    <property type="entry name" value="ADH-like_N"/>
</dbReference>
<proteinExistence type="inferred from homology"/>
<dbReference type="InterPro" id="IPR020843">
    <property type="entry name" value="ER"/>
</dbReference>
<dbReference type="InterPro" id="IPR036291">
    <property type="entry name" value="NAD(P)-bd_dom_sf"/>
</dbReference>
<gene>
    <name evidence="5" type="ORF">SLS60_009210</name>
</gene>
<dbReference type="InterPro" id="IPR013149">
    <property type="entry name" value="ADH-like_C"/>
</dbReference>
<reference evidence="5 6" key="1">
    <citation type="submission" date="2024-02" db="EMBL/GenBank/DDBJ databases">
        <title>De novo assembly and annotation of 12 fungi associated with fruit tree decline syndrome in Ontario, Canada.</title>
        <authorList>
            <person name="Sulman M."/>
            <person name="Ellouze W."/>
            <person name="Ilyukhin E."/>
        </authorList>
    </citation>
    <scope>NUCLEOTIDE SEQUENCE [LARGE SCALE GENOMIC DNA]</scope>
    <source>
        <strain evidence="5 6">M42-189</strain>
    </source>
</reference>
<keyword evidence="3" id="KW-0560">Oxidoreductase</keyword>